<organism evidence="3 4">
    <name type="scientific">Marchantia polymorpha subsp. ruderalis</name>
    <dbReference type="NCBI Taxonomy" id="1480154"/>
    <lineage>
        <taxon>Eukaryota</taxon>
        <taxon>Viridiplantae</taxon>
        <taxon>Streptophyta</taxon>
        <taxon>Embryophyta</taxon>
        <taxon>Marchantiophyta</taxon>
        <taxon>Marchantiopsida</taxon>
        <taxon>Marchantiidae</taxon>
        <taxon>Marchantiales</taxon>
        <taxon>Marchantiaceae</taxon>
        <taxon>Marchantia</taxon>
    </lineage>
</organism>
<evidence type="ECO:0000313" key="2">
    <source>
        <dbReference type="EMBL" id="BBM99052.1"/>
    </source>
</evidence>
<dbReference type="EMBL" id="AP019866">
    <property type="protein sequence ID" value="BBM99052.1"/>
    <property type="molecule type" value="Genomic_DNA"/>
</dbReference>
<evidence type="ECO:0000313" key="3">
    <source>
        <dbReference type="EMBL" id="OAE29932.1"/>
    </source>
</evidence>
<evidence type="ECO:0000259" key="1">
    <source>
        <dbReference type="Pfam" id="PF09353"/>
    </source>
</evidence>
<evidence type="ECO:0000313" key="4">
    <source>
        <dbReference type="Proteomes" id="UP000077202"/>
    </source>
</evidence>
<proteinExistence type="predicted"/>
<dbReference type="Pfam" id="PF09353">
    <property type="entry name" value="DUF1995"/>
    <property type="match status" value="1"/>
</dbReference>
<dbReference type="Proteomes" id="UP000077202">
    <property type="component" value="Unassembled WGS sequence"/>
</dbReference>
<accession>A0A176WC18</accession>
<name>A0A176WC18_MARPO</name>
<reference evidence="5" key="3">
    <citation type="journal article" date="2020" name="Curr. Biol.">
        <title>Chromatin organization in early land plants reveals an ancestral association between H3K27me3, transposons, and constitutive heterochromatin.</title>
        <authorList>
            <person name="Montgomery S.A."/>
            <person name="Tanizawa Y."/>
            <person name="Galik B."/>
            <person name="Wang N."/>
            <person name="Ito T."/>
            <person name="Mochizuki T."/>
            <person name="Akimcheva S."/>
            <person name="Bowman J.L."/>
            <person name="Cognat V."/>
            <person name="Marechal-Drouard L."/>
            <person name="Ekker H."/>
            <person name="Hong S.F."/>
            <person name="Kohchi T."/>
            <person name="Lin S.S."/>
            <person name="Liu L.D."/>
            <person name="Nakamura Y."/>
            <person name="Valeeva L.R."/>
            <person name="Shakirov E.V."/>
            <person name="Shippen D.E."/>
            <person name="Wei W.L."/>
            <person name="Yagura M."/>
            <person name="Yamaoka S."/>
            <person name="Yamato K.T."/>
            <person name="Liu C."/>
            <person name="Berger F."/>
        </authorList>
    </citation>
    <scope>NUCLEOTIDE SEQUENCE [LARGE SCALE GENOMIC DNA]</scope>
    <source>
        <strain evidence="5">Tak-1</strain>
    </source>
</reference>
<dbReference type="PANTHER" id="PTHR34051">
    <property type="entry name" value="PROTEIN LOW PSII ACCUMULATION 3, CHLOROPLASTIC"/>
    <property type="match status" value="1"/>
</dbReference>
<dbReference type="EMBL" id="LVLJ01001380">
    <property type="protein sequence ID" value="OAE29932.1"/>
    <property type="molecule type" value="Genomic_DNA"/>
</dbReference>
<feature type="domain" description="DUF1995" evidence="1">
    <location>
        <begin position="86"/>
        <end position="346"/>
    </location>
</feature>
<gene>
    <name evidence="3" type="ORF">AXG93_773s1730</name>
    <name evidence="2" type="ORF">Mp_1g18310</name>
</gene>
<protein>
    <recommendedName>
        <fullName evidence="1">DUF1995 domain-containing protein</fullName>
    </recommendedName>
</protein>
<reference evidence="2" key="2">
    <citation type="journal article" date="2019" name="Curr. Biol.">
        <title>Chromatin organization in early land plants reveals an ancestral association between H3K27me3, transposons, and constitutive heterochromatin.</title>
        <authorList>
            <person name="Montgomery S.A."/>
            <person name="Tanizawa Y."/>
            <person name="Galik B."/>
            <person name="Wang N."/>
            <person name="Ito T."/>
            <person name="Mochizuki T."/>
            <person name="Akimcheva S."/>
            <person name="Bowman J."/>
            <person name="Cognat V."/>
            <person name="Drouard L."/>
            <person name="Ekker H."/>
            <person name="Houng S."/>
            <person name="Kohchi T."/>
            <person name="Lin S."/>
            <person name="Liu L.D."/>
            <person name="Nakamura Y."/>
            <person name="Valeeva L.R."/>
            <person name="Shakirov E.V."/>
            <person name="Shippen D.E."/>
            <person name="Wei W."/>
            <person name="Yagura M."/>
            <person name="Yamaoka S."/>
            <person name="Yamato K.T."/>
            <person name="Liu C."/>
            <person name="Berger F."/>
        </authorList>
    </citation>
    <scope>NUCLEOTIDE SEQUENCE [LARGE SCALE GENOMIC DNA]</scope>
    <source>
        <strain evidence="2">Tak-1</strain>
    </source>
</reference>
<reference evidence="3 4" key="1">
    <citation type="submission" date="2016-03" db="EMBL/GenBank/DDBJ databases">
        <title>Mechanisms controlling the formation of the plant cell surface in tip-growing cells are functionally conserved among land plants.</title>
        <authorList>
            <person name="Honkanen S."/>
            <person name="Jones V.A."/>
            <person name="Morieri G."/>
            <person name="Champion C."/>
            <person name="Hetherington A.J."/>
            <person name="Kelly S."/>
            <person name="Saint-Marcoux D."/>
            <person name="Proust H."/>
            <person name="Prescott H."/>
            <person name="Dolan L."/>
        </authorList>
    </citation>
    <scope>NUCLEOTIDE SEQUENCE [LARGE SCALE GENOMIC DNA]</scope>
    <source>
        <strain evidence="4">cv. Tak-1 and cv. Tak-2</strain>
        <tissue evidence="3">Whole gametophyte</tissue>
    </source>
</reference>
<keyword evidence="4" id="KW-1185">Reference proteome</keyword>
<dbReference type="AlphaFoldDB" id="A0A176WC18"/>
<sequence>MALTASAGIGIAVAPVARDVVSVFEGCAFPSRLSRVPPGVPCGCAWQAQSPLKLTRGRCVHVVPAAARVEEGASGSAASGVDVYKPASYDVLVSDASSAVAFALEEGKLRMEVDFPPLPSSVSGYKGQSDEFIDANIQLAVTLGRKLNELKGISSKIIFPDQPERRRASRLFKSALELTTCISFGCLDDVPGGAGKSFLGQLRSVFDFDFEEDVEGQQNDSPDVYIIVNCTTNELPAVEQYVETFAKSSPVILFNLETDTLRSDLGLFGFPTKDIHYRFLAQYMPVFYIRQRDYSKSIPVAPFILNYSGALFRKYPGPWQVMLKQVDGSYACVAEAKERYTLGQTKEELLTSLGLQEEEGSTLAFLRRGYKTSTWWEDDLELEESSAWRS</sequence>
<evidence type="ECO:0000313" key="5">
    <source>
        <dbReference type="Proteomes" id="UP001162541"/>
    </source>
</evidence>
<dbReference type="Proteomes" id="UP001162541">
    <property type="component" value="Chromosome 1"/>
</dbReference>
<dbReference type="InterPro" id="IPR044687">
    <property type="entry name" value="LPA3"/>
</dbReference>
<dbReference type="InterPro" id="IPR018962">
    <property type="entry name" value="DUF1995"/>
</dbReference>
<dbReference type="PANTHER" id="PTHR34051:SF2">
    <property type="entry name" value="PROTEIN LPA3"/>
    <property type="match status" value="1"/>
</dbReference>